<comment type="caution">
    <text evidence="10">The sequence shown here is derived from an EMBL/GenBank/DDBJ whole genome shotgun (WGS) entry which is preliminary data.</text>
</comment>
<dbReference type="Pfam" id="PF01546">
    <property type="entry name" value="Peptidase_M20"/>
    <property type="match status" value="1"/>
</dbReference>
<evidence type="ECO:0000313" key="10">
    <source>
        <dbReference type="EMBL" id="KAG7087426.1"/>
    </source>
</evidence>
<keyword evidence="5" id="KW-0677">Repeat</keyword>
<dbReference type="KEGG" id="more:E1B28_013393"/>
<dbReference type="SUPFAM" id="SSF53187">
    <property type="entry name" value="Zn-dependent exopeptidases"/>
    <property type="match status" value="1"/>
</dbReference>
<organism evidence="10 11">
    <name type="scientific">Marasmius oreades</name>
    <name type="common">fairy-ring Marasmius</name>
    <dbReference type="NCBI Taxonomy" id="181124"/>
    <lineage>
        <taxon>Eukaryota</taxon>
        <taxon>Fungi</taxon>
        <taxon>Dikarya</taxon>
        <taxon>Basidiomycota</taxon>
        <taxon>Agaricomycotina</taxon>
        <taxon>Agaricomycetes</taxon>
        <taxon>Agaricomycetidae</taxon>
        <taxon>Agaricales</taxon>
        <taxon>Marasmiineae</taxon>
        <taxon>Marasmiaceae</taxon>
        <taxon>Marasmius</taxon>
    </lineage>
</organism>
<dbReference type="Pfam" id="PF00400">
    <property type="entry name" value="WD40"/>
    <property type="match status" value="3"/>
</dbReference>
<dbReference type="InterPro" id="IPR015943">
    <property type="entry name" value="WD40/YVTN_repeat-like_dom_sf"/>
</dbReference>
<evidence type="ECO:0000256" key="3">
    <source>
        <dbReference type="ARBA" id="ARBA00022670"/>
    </source>
</evidence>
<dbReference type="Gene3D" id="2.130.10.10">
    <property type="entry name" value="YVTN repeat-like/Quinoprotein amine dehydrogenase"/>
    <property type="match status" value="2"/>
</dbReference>
<name>A0A9P7RQJ5_9AGAR</name>
<evidence type="ECO:0000256" key="6">
    <source>
        <dbReference type="ARBA" id="ARBA00022801"/>
    </source>
</evidence>
<dbReference type="InterPro" id="IPR051458">
    <property type="entry name" value="Cyt/Met_Dipeptidase"/>
</dbReference>
<dbReference type="InterPro" id="IPR036322">
    <property type="entry name" value="WD40_repeat_dom_sf"/>
</dbReference>
<dbReference type="OrthoDB" id="7832001at2759"/>
<dbReference type="InterPro" id="IPR020472">
    <property type="entry name" value="WD40_PAC1"/>
</dbReference>
<dbReference type="PROSITE" id="PS50294">
    <property type="entry name" value="WD_REPEATS_REGION"/>
    <property type="match status" value="1"/>
</dbReference>
<dbReference type="GO" id="GO:0008233">
    <property type="term" value="F:peptidase activity"/>
    <property type="evidence" value="ECO:0007669"/>
    <property type="project" value="UniProtKB-KW"/>
</dbReference>
<evidence type="ECO:0000256" key="8">
    <source>
        <dbReference type="SAM" id="MobiDB-lite"/>
    </source>
</evidence>
<feature type="repeat" description="WD" evidence="7">
    <location>
        <begin position="235"/>
        <end position="270"/>
    </location>
</feature>
<protein>
    <recommendedName>
        <fullName evidence="9">Peptidase M20 dimerisation domain-containing protein</fullName>
    </recommendedName>
</protein>
<proteinExistence type="inferred from homology"/>
<dbReference type="Gene3D" id="3.40.630.10">
    <property type="entry name" value="Zn peptidases"/>
    <property type="match status" value="1"/>
</dbReference>
<dbReference type="InterPro" id="IPR001261">
    <property type="entry name" value="ArgE/DapE_CS"/>
</dbReference>
<evidence type="ECO:0000256" key="7">
    <source>
        <dbReference type="PROSITE-ProRule" id="PRU00221"/>
    </source>
</evidence>
<dbReference type="InterPro" id="IPR001680">
    <property type="entry name" value="WD40_rpt"/>
</dbReference>
<keyword evidence="11" id="KW-1185">Reference proteome</keyword>
<dbReference type="Pfam" id="PF07687">
    <property type="entry name" value="M20_dimer"/>
    <property type="match status" value="1"/>
</dbReference>
<dbReference type="AlphaFoldDB" id="A0A9P7RQJ5"/>
<sequence>MQGHRLAELQLYSKDLENMDSPLSPHPSLSRNLHSSTYTPCLLHRLHDSGNSVLCLATNDEYIFSGSQNEDIMVWDKKTFQLKDTLRGHTKAVLALHYANDRDWLFSSSGDSTVHVWSGKTLQLLFTIDPYLETGAGDIYSLNWSETLQTVFLGCQNTSIQWLDFRRPGSESGSSIVSGASTPLIGQRKVHKFFDSYPQYQRRPADLFANNGSGTPSEAGGDEPRLSIPANNSIESEHYGYVYCMALSEGGRGTVKLLTGSGDETVKVWECTKNGLKLLHTFSCSCGAILSVVVDGDTAYAGCQDGHVKVLDLETMTLVRTIIVQEGVDILSLSLIQSDLYTCSANGQVIRYSGSFDRTASWTAHDGILLSSAVSRNKVGDEESFAFLTGGNDYNIKVWNIRPPPPRFSISGKEERENVGGPLCRDTISYALSNFVSIPSESGTPSHREDCRQAAIWLKKCLTQLGASSVLLPTEEGGNPLVLGTFTGQSAGRRPRLLFYGHYDVVAAPMEGWTSDPYRLDGRNGYLYGRGATDNKGPILAVAFAVSELLSLRALGADVVFLIEGEEESGSIGFEEAVRKYKDEIGHIDEILVSNSTWLSEDQPCITYGLRGVIHCSVQISNALSDLHSGVDGGGVVEPMLDTINLIATLTDSKRRVKIPGFYDHVLHANQEEKDLYEKLSDITEKSASSIFSRWREPSLTVHSMEISGPKNPTVIPGTVKCQLSVRIVPDQNLETITQTLTSYLRNSFKALNSPNQLEVIIERTADWWLGNLDDPWSKDLESAIQEEWGVEPLRIREGGSIPSIPFLEKAFGCHAIHLPMGQSQDRAHLPNERISLTNLQRGKEVVMKFLTKVAKRSSRSAVA</sequence>
<feature type="region of interest" description="Disordered" evidence="8">
    <location>
        <begin position="205"/>
        <end position="226"/>
    </location>
</feature>
<gene>
    <name evidence="10" type="ORF">E1B28_013393</name>
</gene>
<dbReference type="GO" id="GO:0006751">
    <property type="term" value="P:glutathione catabolic process"/>
    <property type="evidence" value="ECO:0007669"/>
    <property type="project" value="InterPro"/>
</dbReference>
<dbReference type="Gene3D" id="3.30.70.360">
    <property type="match status" value="1"/>
</dbReference>
<keyword evidence="4" id="KW-0479">Metal-binding</keyword>
<evidence type="ECO:0000259" key="9">
    <source>
        <dbReference type="Pfam" id="PF07687"/>
    </source>
</evidence>
<keyword evidence="6" id="KW-0378">Hydrolase</keyword>
<feature type="repeat" description="WD" evidence="7">
    <location>
        <begin position="86"/>
        <end position="127"/>
    </location>
</feature>
<keyword evidence="3" id="KW-0645">Protease</keyword>
<dbReference type="PANTHER" id="PTHR43270:SF8">
    <property type="entry name" value="DI- AND TRIPEPTIDASE DUG2-RELATED"/>
    <property type="match status" value="1"/>
</dbReference>
<dbReference type="PANTHER" id="PTHR43270">
    <property type="entry name" value="BETA-ALA-HIS DIPEPTIDASE"/>
    <property type="match status" value="1"/>
</dbReference>
<dbReference type="SUPFAM" id="SSF55031">
    <property type="entry name" value="Bacterial exopeptidase dimerisation domain"/>
    <property type="match status" value="1"/>
</dbReference>
<accession>A0A9P7RQJ5</accession>
<dbReference type="GO" id="GO:0006508">
    <property type="term" value="P:proteolysis"/>
    <property type="evidence" value="ECO:0007669"/>
    <property type="project" value="UniProtKB-KW"/>
</dbReference>
<dbReference type="GO" id="GO:0046872">
    <property type="term" value="F:metal ion binding"/>
    <property type="evidence" value="ECO:0007669"/>
    <property type="project" value="UniProtKB-KW"/>
</dbReference>
<dbReference type="InterPro" id="IPR011650">
    <property type="entry name" value="Peptidase_M20_dimer"/>
</dbReference>
<evidence type="ECO:0000256" key="2">
    <source>
        <dbReference type="ARBA" id="ARBA00022574"/>
    </source>
</evidence>
<evidence type="ECO:0000256" key="1">
    <source>
        <dbReference type="ARBA" id="ARBA00006247"/>
    </source>
</evidence>
<keyword evidence="2 7" id="KW-0853">WD repeat</keyword>
<dbReference type="RefSeq" id="XP_043003897.1">
    <property type="nucleotide sequence ID" value="XM_043158548.1"/>
</dbReference>
<dbReference type="InterPro" id="IPR002933">
    <property type="entry name" value="Peptidase_M20"/>
</dbReference>
<dbReference type="PRINTS" id="PR00320">
    <property type="entry name" value="GPROTEINBRPT"/>
</dbReference>
<dbReference type="SUPFAM" id="SSF50978">
    <property type="entry name" value="WD40 repeat-like"/>
    <property type="match status" value="1"/>
</dbReference>
<dbReference type="PROSITE" id="PS00758">
    <property type="entry name" value="ARGE_DAPE_CPG2_1"/>
    <property type="match status" value="1"/>
</dbReference>
<dbReference type="SMART" id="SM00320">
    <property type="entry name" value="WD40"/>
    <property type="match status" value="7"/>
</dbReference>
<evidence type="ECO:0000256" key="4">
    <source>
        <dbReference type="ARBA" id="ARBA00022723"/>
    </source>
</evidence>
<dbReference type="InterPro" id="IPR036264">
    <property type="entry name" value="Bact_exopeptidase_dim_dom"/>
</dbReference>
<dbReference type="Proteomes" id="UP001049176">
    <property type="component" value="Chromosome 9"/>
</dbReference>
<dbReference type="GeneID" id="66082468"/>
<dbReference type="PROSITE" id="PS50082">
    <property type="entry name" value="WD_REPEATS_2"/>
    <property type="match status" value="2"/>
</dbReference>
<evidence type="ECO:0000313" key="11">
    <source>
        <dbReference type="Proteomes" id="UP001049176"/>
    </source>
</evidence>
<feature type="domain" description="Peptidase M20 dimerisation" evidence="9">
    <location>
        <begin position="611"/>
        <end position="748"/>
    </location>
</feature>
<reference evidence="10" key="1">
    <citation type="journal article" date="2021" name="Genome Biol. Evol.">
        <title>The assembled and annotated genome of the fairy-ring fungus Marasmius oreades.</title>
        <authorList>
            <person name="Hiltunen M."/>
            <person name="Ament-Velasquez S.L."/>
            <person name="Johannesson H."/>
        </authorList>
    </citation>
    <scope>NUCLEOTIDE SEQUENCE</scope>
    <source>
        <strain evidence="10">03SP1</strain>
    </source>
</reference>
<dbReference type="EMBL" id="CM032189">
    <property type="protein sequence ID" value="KAG7087426.1"/>
    <property type="molecule type" value="Genomic_DNA"/>
</dbReference>
<comment type="similarity">
    <text evidence="1">Belongs to the peptidase M20A family.</text>
</comment>
<evidence type="ECO:0000256" key="5">
    <source>
        <dbReference type="ARBA" id="ARBA00022737"/>
    </source>
</evidence>
<dbReference type="InterPro" id="IPR017149">
    <property type="entry name" value="GSH_degradosome_Dug2"/>
</dbReference>
<dbReference type="PIRSF" id="PIRSF037237">
    <property type="entry name" value="Peptidase_WD_repeats_DUG2"/>
    <property type="match status" value="1"/>
</dbReference>